<organism evidence="8 9">
    <name type="scientific">Rubrobacter marinus</name>
    <dbReference type="NCBI Taxonomy" id="2653852"/>
    <lineage>
        <taxon>Bacteria</taxon>
        <taxon>Bacillati</taxon>
        <taxon>Actinomycetota</taxon>
        <taxon>Rubrobacteria</taxon>
        <taxon>Rubrobacterales</taxon>
        <taxon>Rubrobacteraceae</taxon>
        <taxon>Rubrobacter</taxon>
    </lineage>
</organism>
<dbReference type="KEGG" id="rmar:GBA65_05935"/>
<evidence type="ECO:0000256" key="2">
    <source>
        <dbReference type="ARBA" id="ARBA00008072"/>
    </source>
</evidence>
<keyword evidence="3" id="KW-0479">Metal-binding</keyword>
<keyword evidence="5" id="KW-0560">Oxidoreductase</keyword>
<keyword evidence="9" id="KW-1185">Reference proteome</keyword>
<dbReference type="Pfam" id="PF00107">
    <property type="entry name" value="ADH_zinc_N"/>
    <property type="match status" value="1"/>
</dbReference>
<comment type="cofactor">
    <cofactor evidence="1">
        <name>Zn(2+)</name>
        <dbReference type="ChEBI" id="CHEBI:29105"/>
    </cofactor>
</comment>
<evidence type="ECO:0000256" key="5">
    <source>
        <dbReference type="ARBA" id="ARBA00023002"/>
    </source>
</evidence>
<feature type="compositionally biased region" description="Basic residues" evidence="6">
    <location>
        <begin position="30"/>
        <end position="51"/>
    </location>
</feature>
<dbReference type="GO" id="GO:0046872">
    <property type="term" value="F:metal ion binding"/>
    <property type="evidence" value="ECO:0007669"/>
    <property type="project" value="UniProtKB-KW"/>
</dbReference>
<dbReference type="AlphaFoldDB" id="A0A6G8PVA4"/>
<dbReference type="Gene3D" id="3.90.180.10">
    <property type="entry name" value="Medium-chain alcohol dehydrogenases, catalytic domain"/>
    <property type="match status" value="1"/>
</dbReference>
<feature type="region of interest" description="Disordered" evidence="6">
    <location>
        <begin position="1"/>
        <end position="57"/>
    </location>
</feature>
<gene>
    <name evidence="8" type="ORF">GBA65_05935</name>
</gene>
<keyword evidence="4" id="KW-0862">Zinc</keyword>
<evidence type="ECO:0000313" key="8">
    <source>
        <dbReference type="EMBL" id="QIN78124.1"/>
    </source>
</evidence>
<dbReference type="Proteomes" id="UP000502706">
    <property type="component" value="Chromosome"/>
</dbReference>
<dbReference type="Gene3D" id="3.40.50.720">
    <property type="entry name" value="NAD(P)-binding Rossmann-like Domain"/>
    <property type="match status" value="1"/>
</dbReference>
<evidence type="ECO:0000256" key="1">
    <source>
        <dbReference type="ARBA" id="ARBA00001947"/>
    </source>
</evidence>
<name>A0A6G8PVA4_9ACTN</name>
<dbReference type="InterPro" id="IPR036291">
    <property type="entry name" value="NAD(P)-bd_dom_sf"/>
</dbReference>
<dbReference type="PANTHER" id="PTHR43350:SF19">
    <property type="entry name" value="D-GULOSIDE 3-DEHYDROGENASE"/>
    <property type="match status" value="1"/>
</dbReference>
<evidence type="ECO:0000313" key="9">
    <source>
        <dbReference type="Proteomes" id="UP000502706"/>
    </source>
</evidence>
<evidence type="ECO:0000259" key="7">
    <source>
        <dbReference type="Pfam" id="PF00107"/>
    </source>
</evidence>
<evidence type="ECO:0000256" key="6">
    <source>
        <dbReference type="SAM" id="MobiDB-lite"/>
    </source>
</evidence>
<protein>
    <submittedName>
        <fullName evidence="8">Zinc-binding dehydrogenase</fullName>
    </submittedName>
</protein>
<accession>A0A6G8PVA4</accession>
<dbReference type="PANTHER" id="PTHR43350">
    <property type="entry name" value="NAD-DEPENDENT ALCOHOL DEHYDROGENASE"/>
    <property type="match status" value="1"/>
</dbReference>
<dbReference type="GO" id="GO:0016491">
    <property type="term" value="F:oxidoreductase activity"/>
    <property type="evidence" value="ECO:0007669"/>
    <property type="project" value="UniProtKB-KW"/>
</dbReference>
<evidence type="ECO:0000256" key="4">
    <source>
        <dbReference type="ARBA" id="ARBA00022833"/>
    </source>
</evidence>
<comment type="similarity">
    <text evidence="2">Belongs to the zinc-containing alcohol dehydrogenase family.</text>
</comment>
<dbReference type="InterPro" id="IPR013149">
    <property type="entry name" value="ADH-like_C"/>
</dbReference>
<sequence>MAFRPASAAPPAGLVDRDARRPSLAAPPGPRRRHRRGRRRDRAPRLRGTRGARREPRAHETVVVLGAGNIGLFTVAALRRLTEAGRILVVAKHERQRGEALRLGADEVFHPGEVYGALPEALGATVHKPELGKPVVLGGAERVFECVGSPGTIEDATRLCAPSGEVMLVGMPGARSSLDLTPLWHGEVRLTGAYAYGIEERLGEEPIKSFELALRMAPEIKLDSLVGPRFRLREYREAIAAARASGRRGHVKVVFDHR</sequence>
<dbReference type="EMBL" id="CP045121">
    <property type="protein sequence ID" value="QIN78124.1"/>
    <property type="molecule type" value="Genomic_DNA"/>
</dbReference>
<dbReference type="SUPFAM" id="SSF51735">
    <property type="entry name" value="NAD(P)-binding Rossmann-fold domains"/>
    <property type="match status" value="1"/>
</dbReference>
<evidence type="ECO:0000256" key="3">
    <source>
        <dbReference type="ARBA" id="ARBA00022723"/>
    </source>
</evidence>
<feature type="domain" description="Alcohol dehydrogenase-like C-terminal" evidence="7">
    <location>
        <begin position="70"/>
        <end position="199"/>
    </location>
</feature>
<reference evidence="8 9" key="1">
    <citation type="submission" date="2019-10" db="EMBL/GenBank/DDBJ databases">
        <title>Rubrobacter sp nov SCSIO 52915 isolated from a deep-sea sediment in the South China Sea.</title>
        <authorList>
            <person name="Chen R.W."/>
        </authorList>
    </citation>
    <scope>NUCLEOTIDE SEQUENCE [LARGE SCALE GENOMIC DNA]</scope>
    <source>
        <strain evidence="8 9">SCSIO 52915</strain>
    </source>
</reference>
<proteinExistence type="inferred from homology"/>